<dbReference type="NCBIfam" id="TIGR01444">
    <property type="entry name" value="fkbM_fam"/>
    <property type="match status" value="1"/>
</dbReference>
<dbReference type="EMBL" id="FXAM01000003">
    <property type="protein sequence ID" value="SMF97653.1"/>
    <property type="molecule type" value="Genomic_DNA"/>
</dbReference>
<feature type="domain" description="Methyltransferase FkbM" evidence="1">
    <location>
        <begin position="94"/>
        <end position="225"/>
    </location>
</feature>
<dbReference type="STRING" id="1760988.SAMN02949497_0223"/>
<dbReference type="PANTHER" id="PTHR34203:SF15">
    <property type="entry name" value="SLL1173 PROTEIN"/>
    <property type="match status" value="1"/>
</dbReference>
<name>A0A1Y6DAK2_9GAMM</name>
<dbReference type="SUPFAM" id="SSF53335">
    <property type="entry name" value="S-adenosyl-L-methionine-dependent methyltransferases"/>
    <property type="match status" value="1"/>
</dbReference>
<reference evidence="2 3" key="1">
    <citation type="submission" date="2016-12" db="EMBL/GenBank/DDBJ databases">
        <authorList>
            <person name="Song W.-J."/>
            <person name="Kurnit D.M."/>
        </authorList>
    </citation>
    <scope>NUCLEOTIDE SEQUENCE [LARGE SCALE GENOMIC DNA]</scope>
    <source>
        <strain evidence="2 3">175</strain>
    </source>
</reference>
<dbReference type="AlphaFoldDB" id="A0A1Y6DAK2"/>
<keyword evidence="2" id="KW-0489">Methyltransferase</keyword>
<evidence type="ECO:0000259" key="1">
    <source>
        <dbReference type="Pfam" id="PF05050"/>
    </source>
</evidence>
<dbReference type="Pfam" id="PF05050">
    <property type="entry name" value="Methyltransf_21"/>
    <property type="match status" value="1"/>
</dbReference>
<organism evidence="2 3">
    <name type="scientific">Methylomagnum ishizawai</name>
    <dbReference type="NCBI Taxonomy" id="1760988"/>
    <lineage>
        <taxon>Bacteria</taxon>
        <taxon>Pseudomonadati</taxon>
        <taxon>Pseudomonadota</taxon>
        <taxon>Gammaproteobacteria</taxon>
        <taxon>Methylococcales</taxon>
        <taxon>Methylococcaceae</taxon>
        <taxon>Methylomagnum</taxon>
    </lineage>
</organism>
<gene>
    <name evidence="2" type="ORF">SAMN02949497_0223</name>
</gene>
<dbReference type="RefSeq" id="WP_176225406.1">
    <property type="nucleotide sequence ID" value="NZ_FXAM01000003.1"/>
</dbReference>
<sequence length="288" mass="31217">MDNRIARADIMARRLAWGARQVGIARTLTGLARLAALRLRHPAQGRIRTCVGGLDIFFNYPSQLMPMLVVFQDLLEPELAMVADCLGPGRVAIDVGASIGTWTLCAARTGALVHACEPDPENFASLGQNLARNGLESGVRLYRQALGSGEGWGVNAPEDRLYLNQVRLADASAAGGTGTRVQTLEGFVRDLGLDSVDLLKVNTAGCEREVLAGGMALFRQRRIGLAMFLDGLAVRPWLDELRAFAYTLGVHDGRRFIPVASSHDLDRVRPGPMSRYVVVQRDAAQAAR</sequence>
<dbReference type="PANTHER" id="PTHR34203">
    <property type="entry name" value="METHYLTRANSFERASE, FKBM FAMILY PROTEIN"/>
    <property type="match status" value="1"/>
</dbReference>
<dbReference type="Proteomes" id="UP000192923">
    <property type="component" value="Unassembled WGS sequence"/>
</dbReference>
<dbReference type="Gene3D" id="3.40.50.150">
    <property type="entry name" value="Vaccinia Virus protein VP39"/>
    <property type="match status" value="1"/>
</dbReference>
<dbReference type="GO" id="GO:0032259">
    <property type="term" value="P:methylation"/>
    <property type="evidence" value="ECO:0007669"/>
    <property type="project" value="UniProtKB-KW"/>
</dbReference>
<dbReference type="InterPro" id="IPR052514">
    <property type="entry name" value="SAM-dependent_MTase"/>
</dbReference>
<keyword evidence="2" id="KW-0808">Transferase</keyword>
<accession>A0A1Y6DAK2</accession>
<evidence type="ECO:0000313" key="3">
    <source>
        <dbReference type="Proteomes" id="UP000192923"/>
    </source>
</evidence>
<dbReference type="InterPro" id="IPR006342">
    <property type="entry name" value="FkbM_mtfrase"/>
</dbReference>
<dbReference type="GO" id="GO:0008168">
    <property type="term" value="F:methyltransferase activity"/>
    <property type="evidence" value="ECO:0007669"/>
    <property type="project" value="UniProtKB-KW"/>
</dbReference>
<proteinExistence type="predicted"/>
<evidence type="ECO:0000313" key="2">
    <source>
        <dbReference type="EMBL" id="SMF97653.1"/>
    </source>
</evidence>
<protein>
    <submittedName>
        <fullName evidence="2">Methyltransferase, FkbM family</fullName>
    </submittedName>
</protein>
<keyword evidence="3" id="KW-1185">Reference proteome</keyword>
<dbReference type="InterPro" id="IPR029063">
    <property type="entry name" value="SAM-dependent_MTases_sf"/>
</dbReference>